<feature type="region of interest" description="Disordered" evidence="2">
    <location>
        <begin position="321"/>
        <end position="412"/>
    </location>
</feature>
<feature type="compositionally biased region" description="Acidic residues" evidence="2">
    <location>
        <begin position="46"/>
        <end position="56"/>
    </location>
</feature>
<feature type="coiled-coil region" evidence="1">
    <location>
        <begin position="171"/>
        <end position="198"/>
    </location>
</feature>
<dbReference type="AlphaFoldDB" id="A0A1E3QRR8"/>
<dbReference type="Proteomes" id="UP000094336">
    <property type="component" value="Unassembled WGS sequence"/>
</dbReference>
<feature type="compositionally biased region" description="Basic and acidic residues" evidence="2">
    <location>
        <begin position="368"/>
        <end position="386"/>
    </location>
</feature>
<evidence type="ECO:0000256" key="1">
    <source>
        <dbReference type="SAM" id="Coils"/>
    </source>
</evidence>
<name>A0A1E3QRR8_9ASCO</name>
<keyword evidence="4" id="KW-1185">Reference proteome</keyword>
<dbReference type="EMBL" id="KV454432">
    <property type="protein sequence ID" value="ODQ79637.1"/>
    <property type="molecule type" value="Genomic_DNA"/>
</dbReference>
<evidence type="ECO:0000313" key="4">
    <source>
        <dbReference type="Proteomes" id="UP000094336"/>
    </source>
</evidence>
<reference evidence="4" key="1">
    <citation type="submission" date="2016-05" db="EMBL/GenBank/DDBJ databases">
        <title>Comparative genomics of biotechnologically important yeasts.</title>
        <authorList>
            <consortium name="DOE Joint Genome Institute"/>
            <person name="Riley R."/>
            <person name="Haridas S."/>
            <person name="Wolfe K.H."/>
            <person name="Lopes M.R."/>
            <person name="Hittinger C.T."/>
            <person name="Goker M."/>
            <person name="Salamov A."/>
            <person name="Wisecaver J."/>
            <person name="Long T.M."/>
            <person name="Aerts A.L."/>
            <person name="Barry K."/>
            <person name="Choi C."/>
            <person name="Clum A."/>
            <person name="Coughlan A.Y."/>
            <person name="Deshpande S."/>
            <person name="Douglass A.P."/>
            <person name="Hanson S.J."/>
            <person name="Klenk H.-P."/>
            <person name="Labutti K."/>
            <person name="Lapidus A."/>
            <person name="Lindquist E."/>
            <person name="Lipzen A."/>
            <person name="Meier-Kolthoff J.P."/>
            <person name="Ohm R.A."/>
            <person name="Otillar R.P."/>
            <person name="Pangilinan J."/>
            <person name="Peng Y."/>
            <person name="Rokas A."/>
            <person name="Rosa C.A."/>
            <person name="Scheuner C."/>
            <person name="Sibirny A.A."/>
            <person name="Slot J.C."/>
            <person name="Stielow J.B."/>
            <person name="Sun H."/>
            <person name="Kurtzman C.P."/>
            <person name="Blackwell M."/>
            <person name="Grigoriev I.V."/>
            <person name="Jeffries T.W."/>
        </authorList>
    </citation>
    <scope>NUCLEOTIDE SEQUENCE [LARGE SCALE GENOMIC DNA]</scope>
    <source>
        <strain evidence="4">NRRL Y-12698</strain>
    </source>
</reference>
<proteinExistence type="predicted"/>
<sequence>MDIIDPAASGPGYDPIPKDLAEEDTEDLTDASSDEGIAGEEQKNDADEDMHTDDDTAPAIPVNALPATGSFKSSRTNTTDEEKSSDTYDDTFITSCLERITVFENQPFNRDTLHQILSAVKDTLVQLRRVVNRANFQHYIGHHLISSNQERHEIETRLLQSEIRFLKRFQTADQLRALNSLKQEIAHLSERNQHLSRLVHKYQYRGKVLKLRLIEKTNELALLTQLLPTQSSFVVSKPYQPSYTDHNVQPTDSMDYGRATSNLSHERSHPYQLGEKRRKNSGRRLSAGDSSNGLDALGMLASRVLSEGEVSEVSEAKVSGANQISHVTHANPGSHAKYSTQAKQGSHVHQSSDGNPTNEDESVNEGGPVDKSESVNEDGAVDKSELVSEAEPVNEVNSASHTSQRKLHYRAPRREIKLQKDHVLPELIAVPLSEDGSRHGLASELEKSVENSRPAKKPRPLNCPRSVEHPSVDAILKHSKDTSPAVLPPLYGSASHPPLLSVSPLAKAAPSMSRIDENRTMDMDMDETIMEPHTSVITSS</sequence>
<gene>
    <name evidence="3" type="ORF">BABINDRAFT_145818</name>
</gene>
<evidence type="ECO:0000313" key="3">
    <source>
        <dbReference type="EMBL" id="ODQ79637.1"/>
    </source>
</evidence>
<feature type="compositionally biased region" description="Polar residues" evidence="2">
    <location>
        <begin position="337"/>
        <end position="357"/>
    </location>
</feature>
<feature type="compositionally biased region" description="Polar residues" evidence="2">
    <location>
        <begin position="238"/>
        <end position="252"/>
    </location>
</feature>
<feature type="compositionally biased region" description="Acidic residues" evidence="2">
    <location>
        <begin position="21"/>
        <end position="33"/>
    </location>
</feature>
<organism evidence="3 4">
    <name type="scientific">Babjeviella inositovora NRRL Y-12698</name>
    <dbReference type="NCBI Taxonomy" id="984486"/>
    <lineage>
        <taxon>Eukaryota</taxon>
        <taxon>Fungi</taxon>
        <taxon>Dikarya</taxon>
        <taxon>Ascomycota</taxon>
        <taxon>Saccharomycotina</taxon>
        <taxon>Pichiomycetes</taxon>
        <taxon>Serinales incertae sedis</taxon>
        <taxon>Babjeviella</taxon>
    </lineage>
</organism>
<evidence type="ECO:0000256" key="2">
    <source>
        <dbReference type="SAM" id="MobiDB-lite"/>
    </source>
</evidence>
<protein>
    <submittedName>
        <fullName evidence="3">Uncharacterized protein</fullName>
    </submittedName>
</protein>
<feature type="region of interest" description="Disordered" evidence="2">
    <location>
        <begin position="437"/>
        <end position="467"/>
    </location>
</feature>
<dbReference type="RefSeq" id="XP_018984965.1">
    <property type="nucleotide sequence ID" value="XM_019127174.1"/>
</dbReference>
<dbReference type="GeneID" id="30145027"/>
<feature type="region of interest" description="Disordered" evidence="2">
    <location>
        <begin position="238"/>
        <end position="294"/>
    </location>
</feature>
<feature type="region of interest" description="Disordered" evidence="2">
    <location>
        <begin position="1"/>
        <end position="87"/>
    </location>
</feature>
<keyword evidence="1" id="KW-0175">Coiled coil</keyword>
<accession>A0A1E3QRR8</accession>